<dbReference type="EMBL" id="KE504146">
    <property type="protein sequence ID" value="EPT00841.1"/>
    <property type="molecule type" value="Genomic_DNA"/>
</dbReference>
<dbReference type="Proteomes" id="UP000015241">
    <property type="component" value="Unassembled WGS sequence"/>
</dbReference>
<sequence>MGSSASKPLYQPPPLPVLPEHQRLDEVGSNYLEWRVRMRAMFEAYELWDAGDETPMVFRGGREAAFAKAILLANMHDPSTRSRIVPGADIYNEKRYTKWEVEDENAALIWRRLQGTHKRDLDERDAYGYGDIRIG</sequence>
<gene>
    <name evidence="1" type="ORF">FOMPIDRAFT_1049350</name>
</gene>
<accession>S8FHF6</accession>
<name>S8FHF6_FOMSC</name>
<keyword evidence="2" id="KW-1185">Reference proteome</keyword>
<protein>
    <recommendedName>
        <fullName evidence="3">DUF4219 domain-containing protein</fullName>
    </recommendedName>
</protein>
<evidence type="ECO:0008006" key="3">
    <source>
        <dbReference type="Google" id="ProtNLM"/>
    </source>
</evidence>
<evidence type="ECO:0000313" key="1">
    <source>
        <dbReference type="EMBL" id="EPT00841.1"/>
    </source>
</evidence>
<dbReference type="HOGENOM" id="CLU_1885809_0_0_1"/>
<organism evidence="1 2">
    <name type="scientific">Fomitopsis schrenkii</name>
    <name type="common">Brown rot fungus</name>
    <dbReference type="NCBI Taxonomy" id="2126942"/>
    <lineage>
        <taxon>Eukaryota</taxon>
        <taxon>Fungi</taxon>
        <taxon>Dikarya</taxon>
        <taxon>Basidiomycota</taxon>
        <taxon>Agaricomycotina</taxon>
        <taxon>Agaricomycetes</taxon>
        <taxon>Polyporales</taxon>
        <taxon>Fomitopsis</taxon>
    </lineage>
</organism>
<reference evidence="1 2" key="1">
    <citation type="journal article" date="2012" name="Science">
        <title>The Paleozoic origin of enzymatic lignin decomposition reconstructed from 31 fungal genomes.</title>
        <authorList>
            <person name="Floudas D."/>
            <person name="Binder M."/>
            <person name="Riley R."/>
            <person name="Barry K."/>
            <person name="Blanchette R.A."/>
            <person name="Henrissat B."/>
            <person name="Martinez A.T."/>
            <person name="Otillar R."/>
            <person name="Spatafora J.W."/>
            <person name="Yadav J.S."/>
            <person name="Aerts A."/>
            <person name="Benoit I."/>
            <person name="Boyd A."/>
            <person name="Carlson A."/>
            <person name="Copeland A."/>
            <person name="Coutinho P.M."/>
            <person name="de Vries R.P."/>
            <person name="Ferreira P."/>
            <person name="Findley K."/>
            <person name="Foster B."/>
            <person name="Gaskell J."/>
            <person name="Glotzer D."/>
            <person name="Gorecki P."/>
            <person name="Heitman J."/>
            <person name="Hesse C."/>
            <person name="Hori C."/>
            <person name="Igarashi K."/>
            <person name="Jurgens J.A."/>
            <person name="Kallen N."/>
            <person name="Kersten P."/>
            <person name="Kohler A."/>
            <person name="Kuees U."/>
            <person name="Kumar T.K.A."/>
            <person name="Kuo A."/>
            <person name="LaButti K."/>
            <person name="Larrondo L.F."/>
            <person name="Lindquist E."/>
            <person name="Ling A."/>
            <person name="Lombard V."/>
            <person name="Lucas S."/>
            <person name="Lundell T."/>
            <person name="Martin R."/>
            <person name="McLaughlin D.J."/>
            <person name="Morgenstern I."/>
            <person name="Morin E."/>
            <person name="Murat C."/>
            <person name="Nagy L.G."/>
            <person name="Nolan M."/>
            <person name="Ohm R.A."/>
            <person name="Patyshakuliyeva A."/>
            <person name="Rokas A."/>
            <person name="Ruiz-Duenas F.J."/>
            <person name="Sabat G."/>
            <person name="Salamov A."/>
            <person name="Samejima M."/>
            <person name="Schmutz J."/>
            <person name="Slot J.C."/>
            <person name="St John F."/>
            <person name="Stenlid J."/>
            <person name="Sun H."/>
            <person name="Sun S."/>
            <person name="Syed K."/>
            <person name="Tsang A."/>
            <person name="Wiebenga A."/>
            <person name="Young D."/>
            <person name="Pisabarro A."/>
            <person name="Eastwood D.C."/>
            <person name="Martin F."/>
            <person name="Cullen D."/>
            <person name="Grigoriev I.V."/>
            <person name="Hibbett D.S."/>
        </authorList>
    </citation>
    <scope>NUCLEOTIDE SEQUENCE</scope>
    <source>
        <strain evidence="2">FP-58527</strain>
    </source>
</reference>
<dbReference type="InParanoid" id="S8FHF6"/>
<proteinExistence type="predicted"/>
<dbReference type="AlphaFoldDB" id="S8FHF6"/>
<evidence type="ECO:0000313" key="2">
    <source>
        <dbReference type="Proteomes" id="UP000015241"/>
    </source>
</evidence>